<evidence type="ECO:0000313" key="2">
    <source>
        <dbReference type="EMBL" id="MCK0536355.1"/>
    </source>
</evidence>
<accession>A0ABT0E3G9</accession>
<dbReference type="RefSeq" id="WP_246947488.1">
    <property type="nucleotide sequence ID" value="NZ_JALKII010000001.1"/>
</dbReference>
<keyword evidence="1" id="KW-0812">Transmembrane</keyword>
<evidence type="ECO:0000256" key="1">
    <source>
        <dbReference type="SAM" id="Phobius"/>
    </source>
</evidence>
<name>A0ABT0E3G9_9GAMM</name>
<reference evidence="2" key="1">
    <citation type="submission" date="2022-04" db="EMBL/GenBank/DDBJ databases">
        <title>Alcanivorax sp. CY1518 draft genome sequence.</title>
        <authorList>
            <person name="Zhao G."/>
            <person name="An M."/>
        </authorList>
    </citation>
    <scope>NUCLEOTIDE SEQUENCE</scope>
    <source>
        <strain evidence="2">CY1518</strain>
    </source>
</reference>
<keyword evidence="1" id="KW-0472">Membrane</keyword>
<organism evidence="2 3">
    <name type="scientific">Alcanivorax quisquiliarum</name>
    <dbReference type="NCBI Taxonomy" id="2933565"/>
    <lineage>
        <taxon>Bacteria</taxon>
        <taxon>Pseudomonadati</taxon>
        <taxon>Pseudomonadota</taxon>
        <taxon>Gammaproteobacteria</taxon>
        <taxon>Oceanospirillales</taxon>
        <taxon>Alcanivoracaceae</taxon>
        <taxon>Alcanivorax</taxon>
    </lineage>
</organism>
<sequence>MRMNLQRKLDDWLLTVDGKMLRALAFRVAIIGMTSGMLGILIANRL</sequence>
<gene>
    <name evidence="2" type="ORF">MU846_01375</name>
</gene>
<feature type="transmembrane region" description="Helical" evidence="1">
    <location>
        <begin position="21"/>
        <end position="43"/>
    </location>
</feature>
<proteinExistence type="predicted"/>
<evidence type="ECO:0000313" key="3">
    <source>
        <dbReference type="Proteomes" id="UP001165524"/>
    </source>
</evidence>
<keyword evidence="1" id="KW-1133">Transmembrane helix</keyword>
<comment type="caution">
    <text evidence="2">The sequence shown here is derived from an EMBL/GenBank/DDBJ whole genome shotgun (WGS) entry which is preliminary data.</text>
</comment>
<protein>
    <submittedName>
        <fullName evidence="2">Uncharacterized protein</fullName>
    </submittedName>
</protein>
<keyword evidence="3" id="KW-1185">Reference proteome</keyword>
<dbReference type="Proteomes" id="UP001165524">
    <property type="component" value="Unassembled WGS sequence"/>
</dbReference>
<dbReference type="EMBL" id="JALKII010000001">
    <property type="protein sequence ID" value="MCK0536355.1"/>
    <property type="molecule type" value="Genomic_DNA"/>
</dbReference>